<evidence type="ECO:0000256" key="6">
    <source>
        <dbReference type="ARBA" id="ARBA00022723"/>
    </source>
</evidence>
<dbReference type="Gene3D" id="3.30.1600.10">
    <property type="entry name" value="SIR2/SIRT2 'Small Domain"/>
    <property type="match status" value="1"/>
</dbReference>
<keyword evidence="9" id="KW-0539">Nucleus</keyword>
<dbReference type="SUPFAM" id="SSF52467">
    <property type="entry name" value="DHS-like NAD/FAD-binding domain"/>
    <property type="match status" value="1"/>
</dbReference>
<dbReference type="GO" id="GO:0070403">
    <property type="term" value="F:NAD+ binding"/>
    <property type="evidence" value="ECO:0007669"/>
    <property type="project" value="InterPro"/>
</dbReference>
<keyword evidence="8" id="KW-0520">NAD</keyword>
<dbReference type="OrthoDB" id="424302at2759"/>
<comment type="similarity">
    <text evidence="3">Belongs to the sirtuin family. Class I subfamily.</text>
</comment>
<dbReference type="GO" id="GO:2000253">
    <property type="term" value="P:positive regulation of feeding behavior"/>
    <property type="evidence" value="ECO:0007669"/>
    <property type="project" value="EnsemblMetazoa"/>
</dbReference>
<dbReference type="CDD" id="cd01408">
    <property type="entry name" value="SIRT1"/>
    <property type="match status" value="1"/>
</dbReference>
<dbReference type="FunFam" id="3.30.1600.10:FF:000013">
    <property type="entry name" value="NAD-dependent protein deacetylase sirtuin-1"/>
    <property type="match status" value="1"/>
</dbReference>
<feature type="binding site" evidence="10">
    <location>
        <position position="389"/>
    </location>
    <ligand>
        <name>Zn(2+)</name>
        <dbReference type="ChEBI" id="CHEBI:29105"/>
    </ligand>
</feature>
<evidence type="ECO:0000313" key="13">
    <source>
        <dbReference type="EMBL" id="EDW13227.1"/>
    </source>
</evidence>
<evidence type="ECO:0000256" key="1">
    <source>
        <dbReference type="ARBA" id="ARBA00001947"/>
    </source>
</evidence>
<evidence type="ECO:0000259" key="12">
    <source>
        <dbReference type="PROSITE" id="PS50305"/>
    </source>
</evidence>
<feature type="compositionally biased region" description="Polar residues" evidence="11">
    <location>
        <begin position="554"/>
        <end position="567"/>
    </location>
</feature>
<dbReference type="GO" id="GO:0033553">
    <property type="term" value="C:rDNA heterochromatin"/>
    <property type="evidence" value="ECO:0007669"/>
    <property type="project" value="TreeGrafter"/>
</dbReference>
<proteinExistence type="inferred from homology"/>
<dbReference type="InterPro" id="IPR029035">
    <property type="entry name" value="DHS-like_NAD/FAD-binding_dom"/>
</dbReference>
<dbReference type="GO" id="GO:1901416">
    <property type="term" value="P:regulation of response to ethanol"/>
    <property type="evidence" value="ECO:0007669"/>
    <property type="project" value="EnsemblMetazoa"/>
</dbReference>
<keyword evidence="5" id="KW-0808">Transferase</keyword>
<dbReference type="GO" id="GO:0005654">
    <property type="term" value="C:nucleoplasm"/>
    <property type="evidence" value="ECO:0007669"/>
    <property type="project" value="EnsemblMetazoa"/>
</dbReference>
<feature type="compositionally biased region" description="Polar residues" evidence="11">
    <location>
        <begin position="105"/>
        <end position="125"/>
    </location>
</feature>
<dbReference type="GO" id="GO:0048149">
    <property type="term" value="P:behavioral response to ethanol"/>
    <property type="evidence" value="ECO:0007669"/>
    <property type="project" value="EnsemblMetazoa"/>
</dbReference>
<dbReference type="Pfam" id="PF02146">
    <property type="entry name" value="SIR2"/>
    <property type="match status" value="1"/>
</dbReference>
<feature type="compositionally biased region" description="Basic and acidic residues" evidence="11">
    <location>
        <begin position="80"/>
        <end position="89"/>
    </location>
</feature>
<feature type="binding site" evidence="10">
    <location>
        <position position="365"/>
    </location>
    <ligand>
        <name>Zn(2+)</name>
        <dbReference type="ChEBI" id="CHEBI:29105"/>
    </ligand>
</feature>
<dbReference type="InterPro" id="IPR050134">
    <property type="entry name" value="NAD-dep_sirtuin_deacylases"/>
</dbReference>
<evidence type="ECO:0000256" key="8">
    <source>
        <dbReference type="ARBA" id="ARBA00023027"/>
    </source>
</evidence>
<comment type="subcellular location">
    <subcellularLocation>
        <location evidence="2">Nucleus</location>
    </subcellularLocation>
</comment>
<dbReference type="Proteomes" id="UP000009192">
    <property type="component" value="Unassembled WGS sequence"/>
</dbReference>
<dbReference type="GO" id="GO:0031507">
    <property type="term" value="P:heterochromatin formation"/>
    <property type="evidence" value="ECO:0007669"/>
    <property type="project" value="EnsemblMetazoa"/>
</dbReference>
<dbReference type="InterPro" id="IPR026591">
    <property type="entry name" value="Sirtuin_cat_small_dom_sf"/>
</dbReference>
<evidence type="ECO:0000256" key="7">
    <source>
        <dbReference type="ARBA" id="ARBA00022833"/>
    </source>
</evidence>
<dbReference type="GO" id="GO:0002039">
    <property type="term" value="F:p53 binding"/>
    <property type="evidence" value="ECO:0007669"/>
    <property type="project" value="TreeGrafter"/>
</dbReference>
<evidence type="ECO:0000256" key="2">
    <source>
        <dbReference type="ARBA" id="ARBA00004123"/>
    </source>
</evidence>
<feature type="compositionally biased region" description="Basic residues" evidence="11">
    <location>
        <begin position="538"/>
        <end position="549"/>
    </location>
</feature>
<dbReference type="PhylomeDB" id="B4KGM7"/>
<feature type="active site" description="Proton acceptor" evidence="10">
    <location>
        <position position="354"/>
    </location>
</feature>
<evidence type="ECO:0000256" key="3">
    <source>
        <dbReference type="ARBA" id="ARBA00006924"/>
    </source>
</evidence>
<evidence type="ECO:0000256" key="5">
    <source>
        <dbReference type="ARBA" id="ARBA00022679"/>
    </source>
</evidence>
<dbReference type="GO" id="GO:0046872">
    <property type="term" value="F:metal ion binding"/>
    <property type="evidence" value="ECO:0007669"/>
    <property type="project" value="UniProtKB-KW"/>
</dbReference>
<dbReference type="GO" id="GO:0032869">
    <property type="term" value="P:cellular response to insulin stimulus"/>
    <property type="evidence" value="ECO:0007669"/>
    <property type="project" value="EnsemblMetazoa"/>
</dbReference>
<dbReference type="GO" id="GO:0017136">
    <property type="term" value="F:histone deacetylase activity, NAD-dependent"/>
    <property type="evidence" value="ECO:0007669"/>
    <property type="project" value="EnsemblMetazoa"/>
</dbReference>
<dbReference type="GO" id="GO:0008340">
    <property type="term" value="P:determination of adult lifespan"/>
    <property type="evidence" value="ECO:0007669"/>
    <property type="project" value="EnsemblMetazoa"/>
</dbReference>
<dbReference type="GO" id="GO:0005637">
    <property type="term" value="C:nuclear inner membrane"/>
    <property type="evidence" value="ECO:0007669"/>
    <property type="project" value="TreeGrafter"/>
</dbReference>
<dbReference type="PROSITE" id="PS50305">
    <property type="entry name" value="SIRTUIN"/>
    <property type="match status" value="1"/>
</dbReference>
<feature type="binding site" evidence="10">
    <location>
        <position position="362"/>
    </location>
    <ligand>
        <name>Zn(2+)</name>
        <dbReference type="ChEBI" id="CHEBI:29105"/>
    </ligand>
</feature>
<comment type="cofactor">
    <cofactor evidence="1">
        <name>Zn(2+)</name>
        <dbReference type="ChEBI" id="CHEBI:29105"/>
    </cofactor>
</comment>
<protein>
    <recommendedName>
        <fullName evidence="4">protein acetyllysine N-acetyltransferase</fullName>
        <ecNumber evidence="4">2.3.1.286</ecNumber>
    </recommendedName>
</protein>
<dbReference type="GO" id="GO:0005737">
    <property type="term" value="C:cytoplasm"/>
    <property type="evidence" value="ECO:0007669"/>
    <property type="project" value="EnsemblMetazoa"/>
</dbReference>
<feature type="binding site" evidence="10">
    <location>
        <position position="386"/>
    </location>
    <ligand>
        <name>Zn(2+)</name>
        <dbReference type="ChEBI" id="CHEBI:29105"/>
    </ligand>
</feature>
<dbReference type="EC" id="2.3.1.286" evidence="4"/>
<dbReference type="InterPro" id="IPR003000">
    <property type="entry name" value="Sirtuin"/>
</dbReference>
<gene>
    <name evidence="13" type="primary">Dmoj\GI18096</name>
    <name evidence="13" type="ORF">Dmoj_GI18096</name>
</gene>
<feature type="region of interest" description="Disordered" evidence="11">
    <location>
        <begin position="538"/>
        <end position="567"/>
    </location>
</feature>
<dbReference type="GO" id="GO:0046331">
    <property type="term" value="P:lateral inhibition"/>
    <property type="evidence" value="ECO:0007669"/>
    <property type="project" value="EnsemblMetazoa"/>
</dbReference>
<feature type="compositionally biased region" description="Acidic residues" evidence="11">
    <location>
        <begin position="151"/>
        <end position="160"/>
    </location>
</feature>
<dbReference type="GO" id="GO:0003714">
    <property type="term" value="F:transcription corepressor activity"/>
    <property type="evidence" value="ECO:0007669"/>
    <property type="project" value="TreeGrafter"/>
</dbReference>
<accession>B4KGM7</accession>
<dbReference type="PANTHER" id="PTHR11085:SF9">
    <property type="entry name" value="NAD-DEPENDENT PROTEIN DEACETYLASE SIRTUIN-1"/>
    <property type="match status" value="1"/>
</dbReference>
<dbReference type="PANTHER" id="PTHR11085">
    <property type="entry name" value="NAD-DEPENDENT PROTEIN DEACYLASE SIRTUIN-5, MITOCHONDRIAL-RELATED"/>
    <property type="match status" value="1"/>
</dbReference>
<organism evidence="13 14">
    <name type="scientific">Drosophila mojavensis</name>
    <name type="common">Fruit fly</name>
    <dbReference type="NCBI Taxonomy" id="7230"/>
    <lineage>
        <taxon>Eukaryota</taxon>
        <taxon>Metazoa</taxon>
        <taxon>Ecdysozoa</taxon>
        <taxon>Arthropoda</taxon>
        <taxon>Hexapoda</taxon>
        <taxon>Insecta</taxon>
        <taxon>Pterygota</taxon>
        <taxon>Neoptera</taxon>
        <taxon>Endopterygota</taxon>
        <taxon>Diptera</taxon>
        <taxon>Brachycera</taxon>
        <taxon>Muscomorpha</taxon>
        <taxon>Ephydroidea</taxon>
        <taxon>Drosophilidae</taxon>
        <taxon>Drosophila</taxon>
    </lineage>
</organism>
<dbReference type="HOGENOM" id="CLU_016587_1_0_1"/>
<dbReference type="OMA" id="DEYHTVM"/>
<dbReference type="EMBL" id="CH933807">
    <property type="protein sequence ID" value="EDW13227.1"/>
    <property type="molecule type" value="Genomic_DNA"/>
</dbReference>
<dbReference type="InterPro" id="IPR026590">
    <property type="entry name" value="Ssirtuin_cat_dom"/>
</dbReference>
<dbReference type="GO" id="GO:0045747">
    <property type="term" value="P:positive regulation of Notch signaling pathway"/>
    <property type="evidence" value="ECO:0007669"/>
    <property type="project" value="EnsemblMetazoa"/>
</dbReference>
<dbReference type="GO" id="GO:0141051">
    <property type="term" value="F:histone H4K deacetylase activity"/>
    <property type="evidence" value="ECO:0007669"/>
    <property type="project" value="EnsemblMetazoa"/>
</dbReference>
<dbReference type="SMR" id="B4KGM7"/>
<evidence type="ECO:0000256" key="10">
    <source>
        <dbReference type="PROSITE-ProRule" id="PRU00236"/>
    </source>
</evidence>
<dbReference type="GO" id="GO:0001223">
    <property type="term" value="F:transcription coactivator binding"/>
    <property type="evidence" value="ECO:0007669"/>
    <property type="project" value="EnsemblMetazoa"/>
</dbReference>
<dbReference type="InParanoid" id="B4KGM7"/>
<feature type="compositionally biased region" description="Low complexity" evidence="11">
    <location>
        <begin position="829"/>
        <end position="839"/>
    </location>
</feature>
<dbReference type="FunCoup" id="B4KGM7">
    <property type="interactions" value="433"/>
</dbReference>
<evidence type="ECO:0000256" key="11">
    <source>
        <dbReference type="SAM" id="MobiDB-lite"/>
    </source>
</evidence>
<keyword evidence="7 10" id="KW-0862">Zinc</keyword>
<keyword evidence="6 10" id="KW-0479">Metal-binding</keyword>
<feature type="compositionally biased region" description="Acidic residues" evidence="11">
    <location>
        <begin position="129"/>
        <end position="142"/>
    </location>
</feature>
<feature type="domain" description="Deacetylase sirtuin-type" evidence="12">
    <location>
        <begin position="227"/>
        <end position="516"/>
    </location>
</feature>
<reference evidence="13 14" key="1">
    <citation type="journal article" date="2007" name="Nature">
        <title>Evolution of genes and genomes on the Drosophila phylogeny.</title>
        <authorList>
            <consortium name="Drosophila 12 Genomes Consortium"/>
            <person name="Clark A.G."/>
            <person name="Eisen M.B."/>
            <person name="Smith D.R."/>
            <person name="Bergman C.M."/>
            <person name="Oliver B."/>
            <person name="Markow T.A."/>
            <person name="Kaufman T.C."/>
            <person name="Kellis M."/>
            <person name="Gelbart W."/>
            <person name="Iyer V.N."/>
            <person name="Pollard D.A."/>
            <person name="Sackton T.B."/>
            <person name="Larracuente A.M."/>
            <person name="Singh N.D."/>
            <person name="Abad J.P."/>
            <person name="Abt D.N."/>
            <person name="Adryan B."/>
            <person name="Aguade M."/>
            <person name="Akashi H."/>
            <person name="Anderson W.W."/>
            <person name="Aquadro C.F."/>
            <person name="Ardell D.H."/>
            <person name="Arguello R."/>
            <person name="Artieri C.G."/>
            <person name="Barbash D.A."/>
            <person name="Barker D."/>
            <person name="Barsanti P."/>
            <person name="Batterham P."/>
            <person name="Batzoglou S."/>
            <person name="Begun D."/>
            <person name="Bhutkar A."/>
            <person name="Blanco E."/>
            <person name="Bosak S.A."/>
            <person name="Bradley R.K."/>
            <person name="Brand A.D."/>
            <person name="Brent M.R."/>
            <person name="Brooks A.N."/>
            <person name="Brown R.H."/>
            <person name="Butlin R.K."/>
            <person name="Caggese C."/>
            <person name="Calvi B.R."/>
            <person name="Bernardo de Carvalho A."/>
            <person name="Caspi A."/>
            <person name="Castrezana S."/>
            <person name="Celniker S.E."/>
            <person name="Chang J.L."/>
            <person name="Chapple C."/>
            <person name="Chatterji S."/>
            <person name="Chinwalla A."/>
            <person name="Civetta A."/>
            <person name="Clifton S.W."/>
            <person name="Comeron J.M."/>
            <person name="Costello J.C."/>
            <person name="Coyne J.A."/>
            <person name="Daub J."/>
            <person name="David R.G."/>
            <person name="Delcher A.L."/>
            <person name="Delehaunty K."/>
            <person name="Do C.B."/>
            <person name="Ebling H."/>
            <person name="Edwards K."/>
            <person name="Eickbush T."/>
            <person name="Evans J.D."/>
            <person name="Filipski A."/>
            <person name="Findeiss S."/>
            <person name="Freyhult E."/>
            <person name="Fulton L."/>
            <person name="Fulton R."/>
            <person name="Garcia A.C."/>
            <person name="Gardiner A."/>
            <person name="Garfield D.A."/>
            <person name="Garvin B.E."/>
            <person name="Gibson G."/>
            <person name="Gilbert D."/>
            <person name="Gnerre S."/>
            <person name="Godfrey J."/>
            <person name="Good R."/>
            <person name="Gotea V."/>
            <person name="Gravely B."/>
            <person name="Greenberg A.J."/>
            <person name="Griffiths-Jones S."/>
            <person name="Gross S."/>
            <person name="Guigo R."/>
            <person name="Gustafson E.A."/>
            <person name="Haerty W."/>
            <person name="Hahn M.W."/>
            <person name="Halligan D.L."/>
            <person name="Halpern A.L."/>
            <person name="Halter G.M."/>
            <person name="Han M.V."/>
            <person name="Heger A."/>
            <person name="Hillier L."/>
            <person name="Hinrichs A.S."/>
            <person name="Holmes I."/>
            <person name="Hoskins R.A."/>
            <person name="Hubisz M.J."/>
            <person name="Hultmark D."/>
            <person name="Huntley M.A."/>
            <person name="Jaffe D.B."/>
            <person name="Jagadeeshan S."/>
            <person name="Jeck W.R."/>
            <person name="Johnson J."/>
            <person name="Jones C.D."/>
            <person name="Jordan W.C."/>
            <person name="Karpen G.H."/>
            <person name="Kataoka E."/>
            <person name="Keightley P.D."/>
            <person name="Kheradpour P."/>
            <person name="Kirkness E.F."/>
            <person name="Koerich L.B."/>
            <person name="Kristiansen K."/>
            <person name="Kudrna D."/>
            <person name="Kulathinal R.J."/>
            <person name="Kumar S."/>
            <person name="Kwok R."/>
            <person name="Lander E."/>
            <person name="Langley C.H."/>
            <person name="Lapoint R."/>
            <person name="Lazzaro B.P."/>
            <person name="Lee S.J."/>
            <person name="Levesque L."/>
            <person name="Li R."/>
            <person name="Lin C.F."/>
            <person name="Lin M.F."/>
            <person name="Lindblad-Toh K."/>
            <person name="Llopart A."/>
            <person name="Long M."/>
            <person name="Low L."/>
            <person name="Lozovsky E."/>
            <person name="Lu J."/>
            <person name="Luo M."/>
            <person name="Machado C.A."/>
            <person name="Makalowski W."/>
            <person name="Marzo M."/>
            <person name="Matsuda M."/>
            <person name="Matzkin L."/>
            <person name="McAllister B."/>
            <person name="McBride C.S."/>
            <person name="McKernan B."/>
            <person name="McKernan K."/>
            <person name="Mendez-Lago M."/>
            <person name="Minx P."/>
            <person name="Mollenhauer M.U."/>
            <person name="Montooth K."/>
            <person name="Mount S.M."/>
            <person name="Mu X."/>
            <person name="Myers E."/>
            <person name="Negre B."/>
            <person name="Newfeld S."/>
            <person name="Nielsen R."/>
            <person name="Noor M.A."/>
            <person name="O'Grady P."/>
            <person name="Pachter L."/>
            <person name="Papaceit M."/>
            <person name="Parisi M.J."/>
            <person name="Parisi M."/>
            <person name="Parts L."/>
            <person name="Pedersen J.S."/>
            <person name="Pesole G."/>
            <person name="Phillippy A.M."/>
            <person name="Ponting C.P."/>
            <person name="Pop M."/>
            <person name="Porcelli D."/>
            <person name="Powell J.R."/>
            <person name="Prohaska S."/>
            <person name="Pruitt K."/>
            <person name="Puig M."/>
            <person name="Quesneville H."/>
            <person name="Ram K.R."/>
            <person name="Rand D."/>
            <person name="Rasmussen M.D."/>
            <person name="Reed L.K."/>
            <person name="Reenan R."/>
            <person name="Reily A."/>
            <person name="Remington K.A."/>
            <person name="Rieger T.T."/>
            <person name="Ritchie M.G."/>
            <person name="Robin C."/>
            <person name="Rogers Y.H."/>
            <person name="Rohde C."/>
            <person name="Rozas J."/>
            <person name="Rubenfield M.J."/>
            <person name="Ruiz A."/>
            <person name="Russo S."/>
            <person name="Salzberg S.L."/>
            <person name="Sanchez-Gracia A."/>
            <person name="Saranga D.J."/>
            <person name="Sato H."/>
            <person name="Schaeffer S.W."/>
            <person name="Schatz M.C."/>
            <person name="Schlenke T."/>
            <person name="Schwartz R."/>
            <person name="Segarra C."/>
            <person name="Singh R.S."/>
            <person name="Sirot L."/>
            <person name="Sirota M."/>
            <person name="Sisneros N.B."/>
            <person name="Smith C.D."/>
            <person name="Smith T.F."/>
            <person name="Spieth J."/>
            <person name="Stage D.E."/>
            <person name="Stark A."/>
            <person name="Stephan W."/>
            <person name="Strausberg R.L."/>
            <person name="Strempel S."/>
            <person name="Sturgill D."/>
            <person name="Sutton G."/>
            <person name="Sutton G.G."/>
            <person name="Tao W."/>
            <person name="Teichmann S."/>
            <person name="Tobari Y.N."/>
            <person name="Tomimura Y."/>
            <person name="Tsolas J.M."/>
            <person name="Valente V.L."/>
            <person name="Venter E."/>
            <person name="Venter J.C."/>
            <person name="Vicario S."/>
            <person name="Vieira F.G."/>
            <person name="Vilella A.J."/>
            <person name="Villasante A."/>
            <person name="Walenz B."/>
            <person name="Wang J."/>
            <person name="Wasserman M."/>
            <person name="Watts T."/>
            <person name="Wilson D."/>
            <person name="Wilson R.K."/>
            <person name="Wing R.A."/>
            <person name="Wolfner M.F."/>
            <person name="Wong A."/>
            <person name="Wong G.K."/>
            <person name="Wu C.I."/>
            <person name="Wu G."/>
            <person name="Yamamoto D."/>
            <person name="Yang H.P."/>
            <person name="Yang S.P."/>
            <person name="Yorke J.A."/>
            <person name="Yoshida K."/>
            <person name="Zdobnov E."/>
            <person name="Zhang P."/>
            <person name="Zhang Y."/>
            <person name="Zimin A.V."/>
            <person name="Baldwin J."/>
            <person name="Abdouelleil A."/>
            <person name="Abdulkadir J."/>
            <person name="Abebe A."/>
            <person name="Abera B."/>
            <person name="Abreu J."/>
            <person name="Acer S.C."/>
            <person name="Aftuck L."/>
            <person name="Alexander A."/>
            <person name="An P."/>
            <person name="Anderson E."/>
            <person name="Anderson S."/>
            <person name="Arachi H."/>
            <person name="Azer M."/>
            <person name="Bachantsang P."/>
            <person name="Barry A."/>
            <person name="Bayul T."/>
            <person name="Berlin A."/>
            <person name="Bessette D."/>
            <person name="Bloom T."/>
            <person name="Blye J."/>
            <person name="Boguslavskiy L."/>
            <person name="Bonnet C."/>
            <person name="Boukhgalter B."/>
            <person name="Bourzgui I."/>
            <person name="Brown A."/>
            <person name="Cahill P."/>
            <person name="Channer S."/>
            <person name="Cheshatsang Y."/>
            <person name="Chuda L."/>
            <person name="Citroen M."/>
            <person name="Collymore A."/>
            <person name="Cooke P."/>
            <person name="Costello M."/>
            <person name="D'Aco K."/>
            <person name="Daza R."/>
            <person name="De Haan G."/>
            <person name="DeGray S."/>
            <person name="DeMaso C."/>
            <person name="Dhargay N."/>
            <person name="Dooley K."/>
            <person name="Dooley E."/>
            <person name="Doricent M."/>
            <person name="Dorje P."/>
            <person name="Dorjee K."/>
            <person name="Dupes A."/>
            <person name="Elong R."/>
            <person name="Falk J."/>
            <person name="Farina A."/>
            <person name="Faro S."/>
            <person name="Ferguson D."/>
            <person name="Fisher S."/>
            <person name="Foley C.D."/>
            <person name="Franke A."/>
            <person name="Friedrich D."/>
            <person name="Gadbois L."/>
            <person name="Gearin G."/>
            <person name="Gearin C.R."/>
            <person name="Giannoukos G."/>
            <person name="Goode T."/>
            <person name="Graham J."/>
            <person name="Grandbois E."/>
            <person name="Grewal S."/>
            <person name="Gyaltsen K."/>
            <person name="Hafez N."/>
            <person name="Hagos B."/>
            <person name="Hall J."/>
            <person name="Henson C."/>
            <person name="Hollinger A."/>
            <person name="Honan T."/>
            <person name="Huard M.D."/>
            <person name="Hughes L."/>
            <person name="Hurhula B."/>
            <person name="Husby M.E."/>
            <person name="Kamat A."/>
            <person name="Kanga B."/>
            <person name="Kashin S."/>
            <person name="Khazanovich D."/>
            <person name="Kisner P."/>
            <person name="Lance K."/>
            <person name="Lara M."/>
            <person name="Lee W."/>
            <person name="Lennon N."/>
            <person name="Letendre F."/>
            <person name="LeVine R."/>
            <person name="Lipovsky A."/>
            <person name="Liu X."/>
            <person name="Liu J."/>
            <person name="Liu S."/>
            <person name="Lokyitsang T."/>
            <person name="Lokyitsang Y."/>
            <person name="Lubonja R."/>
            <person name="Lui A."/>
            <person name="MacDonald P."/>
            <person name="Magnisalis V."/>
            <person name="Maru K."/>
            <person name="Matthews C."/>
            <person name="McCusker W."/>
            <person name="McDonough S."/>
            <person name="Mehta T."/>
            <person name="Meldrim J."/>
            <person name="Meneus L."/>
            <person name="Mihai O."/>
            <person name="Mihalev A."/>
            <person name="Mihova T."/>
            <person name="Mittelman R."/>
            <person name="Mlenga V."/>
            <person name="Montmayeur A."/>
            <person name="Mulrain L."/>
            <person name="Navidi A."/>
            <person name="Naylor J."/>
            <person name="Negash T."/>
            <person name="Nguyen T."/>
            <person name="Nguyen N."/>
            <person name="Nicol R."/>
            <person name="Norbu C."/>
            <person name="Norbu N."/>
            <person name="Novod N."/>
            <person name="O'Neill B."/>
            <person name="Osman S."/>
            <person name="Markiewicz E."/>
            <person name="Oyono O.L."/>
            <person name="Patti C."/>
            <person name="Phunkhang P."/>
            <person name="Pierre F."/>
            <person name="Priest M."/>
            <person name="Raghuraman S."/>
            <person name="Rege F."/>
            <person name="Reyes R."/>
            <person name="Rise C."/>
            <person name="Rogov P."/>
            <person name="Ross K."/>
            <person name="Ryan E."/>
            <person name="Settipalli S."/>
            <person name="Shea T."/>
            <person name="Sherpa N."/>
            <person name="Shi L."/>
            <person name="Shih D."/>
            <person name="Sparrow T."/>
            <person name="Spaulding J."/>
            <person name="Stalker J."/>
            <person name="Stange-Thomann N."/>
            <person name="Stavropoulos S."/>
            <person name="Stone C."/>
            <person name="Strader C."/>
            <person name="Tesfaye S."/>
            <person name="Thomson T."/>
            <person name="Thoulutsang Y."/>
            <person name="Thoulutsang D."/>
            <person name="Topham K."/>
            <person name="Topping I."/>
            <person name="Tsamla T."/>
            <person name="Vassiliev H."/>
            <person name="Vo A."/>
            <person name="Wangchuk T."/>
            <person name="Wangdi T."/>
            <person name="Weiand M."/>
            <person name="Wilkinson J."/>
            <person name="Wilson A."/>
            <person name="Yadav S."/>
            <person name="Young G."/>
            <person name="Yu Q."/>
            <person name="Zembek L."/>
            <person name="Zhong D."/>
            <person name="Zimmer A."/>
            <person name="Zwirko Z."/>
            <person name="Jaffe D.B."/>
            <person name="Alvarez P."/>
            <person name="Brockman W."/>
            <person name="Butler J."/>
            <person name="Chin C."/>
            <person name="Gnerre S."/>
            <person name="Grabherr M."/>
            <person name="Kleber M."/>
            <person name="Mauceli E."/>
            <person name="MacCallum I."/>
        </authorList>
    </citation>
    <scope>NUCLEOTIDE SEQUENCE [LARGE SCALE GENOMIC DNA]</scope>
    <source>
        <strain evidence="14">Tucson 15081-1352.22</strain>
    </source>
</reference>
<dbReference type="AlphaFoldDB" id="B4KGM7"/>
<dbReference type="Gene3D" id="3.40.50.1220">
    <property type="entry name" value="TPP-binding domain"/>
    <property type="match status" value="1"/>
</dbReference>
<feature type="compositionally biased region" description="Polar residues" evidence="11">
    <location>
        <begin position="847"/>
        <end position="858"/>
    </location>
</feature>
<dbReference type="GO" id="GO:0042981">
    <property type="term" value="P:regulation of apoptotic process"/>
    <property type="evidence" value="ECO:0007669"/>
    <property type="project" value="EnsemblMetazoa"/>
</dbReference>
<keyword evidence="14" id="KW-1185">Reference proteome</keyword>
<dbReference type="KEGG" id="dmo:Dmoj_GI18096"/>
<evidence type="ECO:0000256" key="9">
    <source>
        <dbReference type="ARBA" id="ARBA00023242"/>
    </source>
</evidence>
<evidence type="ECO:0000256" key="4">
    <source>
        <dbReference type="ARBA" id="ARBA00012928"/>
    </source>
</evidence>
<dbReference type="eggNOG" id="KOG2684">
    <property type="taxonomic scope" value="Eukaryota"/>
</dbReference>
<feature type="region of interest" description="Disordered" evidence="11">
    <location>
        <begin position="70"/>
        <end position="167"/>
    </location>
</feature>
<sequence>MMENFEDMDVRLGHINFKEIGDVHEVQVHAERNELQSFEHTQANFDFGAEIVTTNAKPATAATTLVATATATTPATSETQPKENSEIKTKTLPQMGEHQIGANRNAENLTNAEQNSQQQTNNLERSFSEADDDDEADEDENEDYKSSWANSDDDDDDDTSSSDCSSVSRSDWKMRWLQREFYTGRVPRQVIASIMPHFATGLAADTEDSVLWDYLAHLLNEPKRRTKLSNVNTFDDVIDLVHKSERIIVLTGAGVSVSCGIPDFRSTNGIYARLAHDFPDLPDPQAMFDINYFKRDPRPFYKFAREIYPGEFKPSPCHRFIKMLETKGKLLRNYTQNIDTLERVAGIQRVIECHGSFSTASCTKCKYKCNADALRADIFAQRIPVCPQCQPNVEHSVDASVAVTEEQLKQLVENGIMKPDIVFFGEGLPDEYHTVMATDKDKCDLLIVIGSSLKVRPVAHIPSSIPASVPQILINREQLHHLKFDVELLGDSDVIINQICQRLSGAGSSDDDHDWKQLCCDDQVLRESRELLPPTEHHYHHHHYHHHRLRSSESEQPSQLDTDTQSLKSNGSVDYLLGSSAGTCSDSGFESSTFTAEHSKRDQLQHLMLQQPQPVASSSHSNAADADREAIERIKSDILVELNETALSCDRLAAPVANGATTAGYRHLSVDSSKDSGIEQCEASNPSNIEVSAGYASNLDPNLSANMVVETKTAAPSLTPTPPQPRRQTVAERLQPGTFYCHSNSCSYVFPGAQVFWNSDFSEDDEDEEDGASVHEADLFSNVVASDEEACDLNAVPLSPLLPPALEAHIVTEITNGNALDVDVLPAAATSTSSSSSPSNKRRSATAMEQLQSPTSAASPAIESETPPPIKKRRPSVVTATATAAATLTTV</sequence>
<evidence type="ECO:0000313" key="14">
    <source>
        <dbReference type="Proteomes" id="UP000009192"/>
    </source>
</evidence>
<feature type="region of interest" description="Disordered" evidence="11">
    <location>
        <begin position="829"/>
        <end position="882"/>
    </location>
</feature>
<name>B4KGM7_DROMO</name>